<proteinExistence type="inferred from homology"/>
<evidence type="ECO:0000256" key="7">
    <source>
        <dbReference type="PIRNR" id="PIRNR006630"/>
    </source>
</evidence>
<evidence type="ECO:0000256" key="1">
    <source>
        <dbReference type="ARBA" id="ARBA00005188"/>
    </source>
</evidence>
<comment type="similarity">
    <text evidence="2 7">In the C-terminal section; belongs to the NAD synthetase family.</text>
</comment>
<gene>
    <name evidence="9" type="ORF">ACRE_005230</name>
</gene>
<dbReference type="InterPro" id="IPR003010">
    <property type="entry name" value="C-N_Hydrolase"/>
</dbReference>
<dbReference type="EC" id="6.3.5.1" evidence="7"/>
<keyword evidence="10" id="KW-1185">Reference proteome</keyword>
<feature type="domain" description="CN hydrolase" evidence="8">
    <location>
        <begin position="3"/>
        <end position="274"/>
    </location>
</feature>
<evidence type="ECO:0000256" key="5">
    <source>
        <dbReference type="ARBA" id="ARBA00022840"/>
    </source>
</evidence>
<dbReference type="GO" id="GO:0005524">
    <property type="term" value="F:ATP binding"/>
    <property type="evidence" value="ECO:0007669"/>
    <property type="project" value="UniProtKB-UniRule"/>
</dbReference>
<dbReference type="GO" id="GO:0003952">
    <property type="term" value="F:NAD+ synthase (glutamine-hydrolyzing) activity"/>
    <property type="evidence" value="ECO:0007669"/>
    <property type="project" value="UniProtKB-UniRule"/>
</dbReference>
<evidence type="ECO:0000313" key="9">
    <source>
        <dbReference type="EMBL" id="KFH48777.1"/>
    </source>
</evidence>
<reference evidence="10" key="1">
    <citation type="journal article" date="2014" name="Genome Announc.">
        <title>Genome sequence and annotation of Acremonium chrysogenum, producer of the beta-lactam antibiotic cephalosporin C.</title>
        <authorList>
            <person name="Terfehr D."/>
            <person name="Dahlmann T.A."/>
            <person name="Specht T."/>
            <person name="Zadra I."/>
            <person name="Kuernsteiner H."/>
            <person name="Kueck U."/>
        </authorList>
    </citation>
    <scope>NUCLEOTIDE SEQUENCE [LARGE SCALE GENOMIC DNA]</scope>
    <source>
        <strain evidence="10">ATCC 11550 / CBS 779.69 / DSM 880 / IAM 14645 / JCM 23072 / IMI 49137</strain>
    </source>
</reference>
<dbReference type="GO" id="GO:0005737">
    <property type="term" value="C:cytoplasm"/>
    <property type="evidence" value="ECO:0007669"/>
    <property type="project" value="EnsemblFungi"/>
</dbReference>
<evidence type="ECO:0000256" key="6">
    <source>
        <dbReference type="ARBA" id="ARBA00023027"/>
    </source>
</evidence>
<dbReference type="PANTHER" id="PTHR23090:SF9">
    <property type="entry name" value="GLUTAMINE-DEPENDENT NAD(+) SYNTHETASE"/>
    <property type="match status" value="1"/>
</dbReference>
<dbReference type="Proteomes" id="UP000029964">
    <property type="component" value="Unassembled WGS sequence"/>
</dbReference>
<dbReference type="STRING" id="857340.A0A086THE5"/>
<sequence length="724" mass="80501">MFITVAAATLPSVPLDFLGNRDRIIESIRIAKAKGATVRAGPELEVPGYGCLDHHLEGDTFAHSFEVVADIISDEACKGMIISLGAPVRHRNVRYNAQILCTYKHIYFIRPKMSLANDGLYREMRHFTPWSKPRQFETYYLEQVVAKVTGQTTVPIGDGILSTPETAIGVETCEELFTPLNPSTFLGLNGAEIILNGSASHAELRKLKTRLDLISNSTRKLGGIYVYANCNGVDGEARQIFDGSSMVLKNGEVLAQASQFTLKPVDVITATVSLEDVRSYRSSASRNLQGAAQAEFPRVECDLWLGQPAEELYLSDSFTVTKPMELKILDPMEEIAMAEAVFLWQYLTRTNSPGYFLALSGGLDSSTVAIFVYSMARLVLKSIESGEHTTLMDLQRITGEKDFVPQTAEEIVGRLLHTCYQGTVNSAEETRSRAKRLAERIGACHSDIKIDEAVQAHHNIIRSTLGFDPKYAVEGGTAAENLALQNIQARNRMVVSYELAQLSTTARRTPRAGASLLVLGSGNVDENLRGYYTKYDASSADVAPLGSISKTDAKAFQAWAITNMDLLIMDEFIHATPTAELLPLSAGVQDDESDAEILRKTHKLGPYSMYLRLLGDWKDRPGFGPREIAEKVMKFFRFYSVSSSSPHQQHWVVKKEKIDASQITRHKAVVLTPSPHLSAYNPDDNRHDLRPFLYVVTWPWQFNKIKAHLEQLEKSIKEKNKETT</sequence>
<dbReference type="InterPro" id="IPR036526">
    <property type="entry name" value="C-N_Hydrolase_sf"/>
</dbReference>
<dbReference type="OrthoDB" id="2020662at2759"/>
<comment type="pathway">
    <text evidence="1 7">Cofactor biosynthesis; NAD(+) biosynthesis; NAD(+) from deamido-NAD(+) (L-Gln route): step 1/1.</text>
</comment>
<dbReference type="GO" id="GO:0005634">
    <property type="term" value="C:nucleus"/>
    <property type="evidence" value="ECO:0007669"/>
    <property type="project" value="EnsemblFungi"/>
</dbReference>
<organism evidence="9 10">
    <name type="scientific">Hapsidospora chrysogenum (strain ATCC 11550 / CBS 779.69 / DSM 880 / IAM 14645 / JCM 23072 / IMI 49137)</name>
    <name type="common">Acremonium chrysogenum</name>
    <dbReference type="NCBI Taxonomy" id="857340"/>
    <lineage>
        <taxon>Eukaryota</taxon>
        <taxon>Fungi</taxon>
        <taxon>Dikarya</taxon>
        <taxon>Ascomycota</taxon>
        <taxon>Pezizomycotina</taxon>
        <taxon>Sordariomycetes</taxon>
        <taxon>Hypocreomycetidae</taxon>
        <taxon>Hypocreales</taxon>
        <taxon>Bionectriaceae</taxon>
        <taxon>Hapsidospora</taxon>
    </lineage>
</organism>
<evidence type="ECO:0000256" key="2">
    <source>
        <dbReference type="ARBA" id="ARBA00007145"/>
    </source>
</evidence>
<keyword evidence="4 7" id="KW-0547">Nucleotide-binding</keyword>
<dbReference type="PROSITE" id="PS50263">
    <property type="entry name" value="CN_HYDROLASE"/>
    <property type="match status" value="1"/>
</dbReference>
<name>A0A086THE5_HAPC1</name>
<keyword evidence="5 7" id="KW-0067">ATP-binding</keyword>
<dbReference type="SUPFAM" id="SSF52402">
    <property type="entry name" value="Adenine nucleotide alpha hydrolases-like"/>
    <property type="match status" value="1"/>
</dbReference>
<dbReference type="Pfam" id="PF00795">
    <property type="entry name" value="CN_hydrolase"/>
    <property type="match status" value="1"/>
</dbReference>
<evidence type="ECO:0000259" key="8">
    <source>
        <dbReference type="PROSITE" id="PS50263"/>
    </source>
</evidence>
<dbReference type="InterPro" id="IPR014729">
    <property type="entry name" value="Rossmann-like_a/b/a_fold"/>
</dbReference>
<dbReference type="Gene3D" id="3.40.50.620">
    <property type="entry name" value="HUPs"/>
    <property type="match status" value="2"/>
</dbReference>
<dbReference type="EMBL" id="JPKY01000002">
    <property type="protein sequence ID" value="KFH48777.1"/>
    <property type="molecule type" value="Genomic_DNA"/>
</dbReference>
<dbReference type="SUPFAM" id="SSF56317">
    <property type="entry name" value="Carbon-nitrogen hydrolase"/>
    <property type="match status" value="1"/>
</dbReference>
<keyword evidence="3 7" id="KW-0436">Ligase</keyword>
<comment type="catalytic activity">
    <reaction evidence="7">
        <text>deamido-NAD(+) + L-glutamine + ATP + H2O = L-glutamate + AMP + diphosphate + NAD(+) + H(+)</text>
        <dbReference type="Rhea" id="RHEA:24384"/>
        <dbReference type="ChEBI" id="CHEBI:15377"/>
        <dbReference type="ChEBI" id="CHEBI:15378"/>
        <dbReference type="ChEBI" id="CHEBI:29985"/>
        <dbReference type="ChEBI" id="CHEBI:30616"/>
        <dbReference type="ChEBI" id="CHEBI:33019"/>
        <dbReference type="ChEBI" id="CHEBI:57540"/>
        <dbReference type="ChEBI" id="CHEBI:58359"/>
        <dbReference type="ChEBI" id="CHEBI:58437"/>
        <dbReference type="ChEBI" id="CHEBI:456215"/>
        <dbReference type="EC" id="6.3.5.1"/>
    </reaction>
</comment>
<dbReference type="GO" id="GO:0004359">
    <property type="term" value="F:glutaminase activity"/>
    <property type="evidence" value="ECO:0007669"/>
    <property type="project" value="EnsemblFungi"/>
</dbReference>
<evidence type="ECO:0000256" key="3">
    <source>
        <dbReference type="ARBA" id="ARBA00022598"/>
    </source>
</evidence>
<dbReference type="HOGENOM" id="CLU_011884_2_0_1"/>
<dbReference type="UniPathway" id="UPA00253">
    <property type="reaction ID" value="UER00334"/>
</dbReference>
<dbReference type="InterPro" id="IPR014445">
    <property type="entry name" value="Gln-dep_NAD_synthase"/>
</dbReference>
<dbReference type="CDD" id="cd07570">
    <property type="entry name" value="GAT_Gln-NAD-synth"/>
    <property type="match status" value="1"/>
</dbReference>
<dbReference type="Gene3D" id="3.60.110.10">
    <property type="entry name" value="Carbon-nitrogen hydrolase"/>
    <property type="match status" value="1"/>
</dbReference>
<evidence type="ECO:0000313" key="10">
    <source>
        <dbReference type="Proteomes" id="UP000029964"/>
    </source>
</evidence>
<dbReference type="InterPro" id="IPR022310">
    <property type="entry name" value="NAD/GMP_synthase"/>
</dbReference>
<protein>
    <recommendedName>
        <fullName evidence="7">Glutamine-dependent NAD(+) synthetase</fullName>
        <ecNumber evidence="7">6.3.5.1</ecNumber>
    </recommendedName>
    <alternativeName>
        <fullName evidence="7">NAD(+) synthase [glutamine-hydrolyzing]</fullName>
    </alternativeName>
</protein>
<comment type="caution">
    <text evidence="9">The sequence shown here is derived from an EMBL/GenBank/DDBJ whole genome shotgun (WGS) entry which is preliminary data.</text>
</comment>
<evidence type="ECO:0000256" key="4">
    <source>
        <dbReference type="ARBA" id="ARBA00022741"/>
    </source>
</evidence>
<keyword evidence="6 7" id="KW-0520">NAD</keyword>
<dbReference type="CDD" id="cd00553">
    <property type="entry name" value="NAD_synthase"/>
    <property type="match status" value="1"/>
</dbReference>
<dbReference type="PIRSF" id="PIRSF006630">
    <property type="entry name" value="NADS_GAT"/>
    <property type="match status" value="1"/>
</dbReference>
<dbReference type="InterPro" id="IPR003694">
    <property type="entry name" value="NAD_synthase"/>
</dbReference>
<dbReference type="Pfam" id="PF02540">
    <property type="entry name" value="NAD_synthase"/>
    <property type="match status" value="1"/>
</dbReference>
<accession>A0A086THE5</accession>
<dbReference type="GO" id="GO:0034354">
    <property type="term" value="P:'de novo' NAD+ biosynthetic process from L-tryptophan"/>
    <property type="evidence" value="ECO:0007669"/>
    <property type="project" value="EnsemblFungi"/>
</dbReference>
<dbReference type="FunFam" id="3.40.50.620:FF:000036">
    <property type="entry name" value="Glutamine-dependent NAD(+) synthetase"/>
    <property type="match status" value="1"/>
</dbReference>
<dbReference type="PANTHER" id="PTHR23090">
    <property type="entry name" value="NH 3 /GLUTAMINE-DEPENDENT NAD + SYNTHETASE"/>
    <property type="match status" value="1"/>
</dbReference>
<dbReference type="HAMAP" id="MF_02090">
    <property type="entry name" value="NadE_glutamine_dep"/>
    <property type="match status" value="1"/>
</dbReference>
<dbReference type="AlphaFoldDB" id="A0A086THE5"/>